<feature type="region of interest" description="Disordered" evidence="3">
    <location>
        <begin position="882"/>
        <end position="918"/>
    </location>
</feature>
<evidence type="ECO:0000256" key="2">
    <source>
        <dbReference type="SAM" id="Coils"/>
    </source>
</evidence>
<evidence type="ECO:0000256" key="3">
    <source>
        <dbReference type="SAM" id="MobiDB-lite"/>
    </source>
</evidence>
<dbReference type="InterPro" id="IPR021006">
    <property type="entry name" value="Hda2/3"/>
</dbReference>
<name>A0AAF0DEC1_9EURO</name>
<protein>
    <recommendedName>
        <fullName evidence="6">Chromo domain-containing protein</fullName>
    </recommendedName>
</protein>
<proteinExistence type="predicted"/>
<evidence type="ECO:0000256" key="1">
    <source>
        <dbReference type="ARBA" id="ARBA00011353"/>
    </source>
</evidence>
<feature type="region of interest" description="Disordered" evidence="3">
    <location>
        <begin position="103"/>
        <end position="140"/>
    </location>
</feature>
<feature type="region of interest" description="Disordered" evidence="3">
    <location>
        <begin position="276"/>
        <end position="308"/>
    </location>
</feature>
<organism evidence="4 5">
    <name type="scientific">Emydomyces testavorans</name>
    <dbReference type="NCBI Taxonomy" id="2070801"/>
    <lineage>
        <taxon>Eukaryota</taxon>
        <taxon>Fungi</taxon>
        <taxon>Dikarya</taxon>
        <taxon>Ascomycota</taxon>
        <taxon>Pezizomycotina</taxon>
        <taxon>Eurotiomycetes</taxon>
        <taxon>Eurotiomycetidae</taxon>
        <taxon>Onygenales</taxon>
        <taxon>Nannizziopsiaceae</taxon>
        <taxon>Emydomyces</taxon>
    </lineage>
</organism>
<feature type="compositionally biased region" description="Polar residues" evidence="3">
    <location>
        <begin position="297"/>
        <end position="308"/>
    </location>
</feature>
<dbReference type="Gene3D" id="2.40.50.40">
    <property type="match status" value="1"/>
</dbReference>
<accession>A0AAF0DEC1</accession>
<dbReference type="GO" id="GO:0070823">
    <property type="term" value="C:HDA1 complex"/>
    <property type="evidence" value="ECO:0007669"/>
    <property type="project" value="InterPro"/>
</dbReference>
<dbReference type="SUPFAM" id="SSF54160">
    <property type="entry name" value="Chromo domain-like"/>
    <property type="match status" value="1"/>
</dbReference>
<evidence type="ECO:0000313" key="5">
    <source>
        <dbReference type="Proteomes" id="UP001219355"/>
    </source>
</evidence>
<feature type="region of interest" description="Disordered" evidence="3">
    <location>
        <begin position="463"/>
        <end position="495"/>
    </location>
</feature>
<dbReference type="AlphaFoldDB" id="A0AAF0DEC1"/>
<dbReference type="InterPro" id="IPR038609">
    <property type="entry name" value="HDA1_su2/3_sf"/>
</dbReference>
<feature type="region of interest" description="Disordered" evidence="3">
    <location>
        <begin position="1147"/>
        <end position="1203"/>
    </location>
</feature>
<feature type="compositionally biased region" description="Basic and acidic residues" evidence="3">
    <location>
        <begin position="400"/>
        <end position="411"/>
    </location>
</feature>
<keyword evidence="5" id="KW-1185">Reference proteome</keyword>
<reference evidence="4" key="1">
    <citation type="submission" date="2023-03" db="EMBL/GenBank/DDBJ databases">
        <title>Emydomyces testavorans Genome Sequence.</title>
        <authorList>
            <person name="Hoyer L."/>
        </authorList>
    </citation>
    <scope>NUCLEOTIDE SEQUENCE</scope>
    <source>
        <strain evidence="4">16-2883</strain>
    </source>
</reference>
<dbReference type="InterPro" id="IPR016197">
    <property type="entry name" value="Chromo-like_dom_sf"/>
</dbReference>
<dbReference type="Pfam" id="PF11496">
    <property type="entry name" value="HDA2-3"/>
    <property type="match status" value="1"/>
</dbReference>
<dbReference type="Gene3D" id="3.40.50.12360">
    <property type="match status" value="1"/>
</dbReference>
<feature type="compositionally biased region" description="Polar residues" evidence="3">
    <location>
        <begin position="1157"/>
        <end position="1166"/>
    </location>
</feature>
<gene>
    <name evidence="4" type="ORF">PRK78_001556</name>
</gene>
<feature type="region of interest" description="Disordered" evidence="3">
    <location>
        <begin position="1"/>
        <end position="24"/>
    </location>
</feature>
<dbReference type="EMBL" id="CP120627">
    <property type="protein sequence ID" value="WEW56121.1"/>
    <property type="molecule type" value="Genomic_DNA"/>
</dbReference>
<feature type="compositionally biased region" description="Polar residues" evidence="3">
    <location>
        <begin position="463"/>
        <end position="475"/>
    </location>
</feature>
<dbReference type="Proteomes" id="UP001219355">
    <property type="component" value="Chromosome 1"/>
</dbReference>
<keyword evidence="2" id="KW-0175">Coiled coil</keyword>
<comment type="subunit">
    <text evidence="1">Component of the NuA4 histone acetyltransferase complex.</text>
</comment>
<sequence length="1203" mass="133317">MGTRDTALPSQSTDIEAEHSDTEYPIRGILDESGHKYLVAWEGDYDPTWEPKHFVNDAAIHAWELKKSKRNVTADRYLRDRPLRSCRAPYINSLSQSSVASTLSASNSGSQHSQSSGSVFVPQFTQPLSSSTPSQGTSLSDKSFCQSSSCLATQASDASITESHSQLSHPGTGSLSYLSQFVGLTGQSTGSDCGPSNPSAPPSSPGSLSLALEPTSISSRIIENSAQGLPRARASKKRFSKPNPVQHHSPRPYHQRPNQLTSGETVVRNFSQEIAETPASRLQIEESQESQPPRRIQFSNSQSIPPISWNNTPDNPSAWKIAHYHLPSSNSLTIQTVPETIYHSSKGRGEALGSQAFIEESPLVFSRFNSKSRPSKIGSSVDIVNSQVQRGSHSSLPRGESLERLKVHPEDSEGTFYTMEDSPSKSPSHHPKTVAEAARINPGTTYGERMRFLRAAERASIKPLQSLTESATPSSAGDIEPSAPPAAREGVSPLSVRHDKELPVRVEDDVDLQVPFVAPQALHYNPDQPALLGEAGARLTKTASLSPPAALELAAQQLDQEAAKEEQTAEKPNRISLGHYEFAIPLSMDSRVKDDYDRTLEEAGKSIRRFLTDISTAEPAELAGSGESEVDLLVPQMRRMIAQLDNISTHPDLNLLDQPSSGPVDVEKEASWAEYSSSKFQYLGYFIDTVLEDSLKRAVHVVIMAQSGPTIDVLKKYFLGKRLENIPPEGLNKPQLVFISRHLSFEIRTTGDGPTITPFKDPTMIVAFDSSFDVDEESVRELRTVASSDRLVPVIRLIISNTAEHIALCLPECSDLDRLRLLVQYTKAYQSIAGDLQDDALGVQENAEETFRYIVSDPDTREWRLVEVDAVEISAPDNVSSLEPEQLRAMSSSRQKRWLEDEGDSATNSSKRQRMTPFQDITHISDSMKGQTQESKTERDNDTIAEIKELRDALADARKGLQAMEANFAKLQHRYESKHELYHKTRQELDQTTESAKKLEIRTKKQEAEILKLKDEKSALIQDLEDARNVIKGGGGLPADLENAKEEIRNISKEKSRLERISQQERSQSEFTRQQYQSASTAAAQSGLENFQLKEQIEILKQQSSGEASRLKELRIKGDEKRNFERIEELEKLLASREKLLTMKEEEIRELKKNRPATRSTSTQPRSPKFAGSSRAVSPAPNSTTNSNNNIGRGSVLRFRVEP</sequence>
<feature type="region of interest" description="Disordered" evidence="3">
    <location>
        <begin position="186"/>
        <end position="210"/>
    </location>
</feature>
<feature type="region of interest" description="Disordered" evidence="3">
    <location>
        <begin position="388"/>
        <end position="440"/>
    </location>
</feature>
<feature type="region of interest" description="Disordered" evidence="3">
    <location>
        <begin position="223"/>
        <end position="260"/>
    </location>
</feature>
<feature type="compositionally biased region" description="Polar residues" evidence="3">
    <location>
        <begin position="882"/>
        <end position="893"/>
    </location>
</feature>
<evidence type="ECO:0008006" key="6">
    <source>
        <dbReference type="Google" id="ProtNLM"/>
    </source>
</evidence>
<evidence type="ECO:0000313" key="4">
    <source>
        <dbReference type="EMBL" id="WEW56121.1"/>
    </source>
</evidence>
<feature type="coiled-coil region" evidence="2">
    <location>
        <begin position="947"/>
        <end position="1068"/>
    </location>
</feature>